<gene>
    <name evidence="2" type="ORF">GCM10007414_23000</name>
</gene>
<comment type="caution">
    <text evidence="2">The sequence shown here is derived from an EMBL/GenBank/DDBJ whole genome shotgun (WGS) entry which is preliminary data.</text>
</comment>
<dbReference type="PROSITE" id="PS51257">
    <property type="entry name" value="PROKAR_LIPOPROTEIN"/>
    <property type="match status" value="1"/>
</dbReference>
<name>A0ABQ1I3X1_9ALTE</name>
<reference evidence="3" key="1">
    <citation type="journal article" date="2019" name="Int. J. Syst. Evol. Microbiol.">
        <title>The Global Catalogue of Microorganisms (GCM) 10K type strain sequencing project: providing services to taxonomists for standard genome sequencing and annotation.</title>
        <authorList>
            <consortium name="The Broad Institute Genomics Platform"/>
            <consortium name="The Broad Institute Genome Sequencing Center for Infectious Disease"/>
            <person name="Wu L."/>
            <person name="Ma J."/>
        </authorList>
    </citation>
    <scope>NUCLEOTIDE SEQUENCE [LARGE SCALE GENOMIC DNA]</scope>
    <source>
        <strain evidence="3">CGMCC 1.10131</strain>
    </source>
</reference>
<dbReference type="EMBL" id="BMDY01000013">
    <property type="protein sequence ID" value="GGB09002.1"/>
    <property type="molecule type" value="Genomic_DNA"/>
</dbReference>
<evidence type="ECO:0000259" key="1">
    <source>
        <dbReference type="Pfam" id="PF14321"/>
    </source>
</evidence>
<dbReference type="InterPro" id="IPR025491">
    <property type="entry name" value="DUF4382"/>
</dbReference>
<evidence type="ECO:0000313" key="2">
    <source>
        <dbReference type="EMBL" id="GGB09002.1"/>
    </source>
</evidence>
<dbReference type="Proteomes" id="UP000651977">
    <property type="component" value="Unassembled WGS sequence"/>
</dbReference>
<dbReference type="RefSeq" id="WP_055734659.1">
    <property type="nucleotide sequence ID" value="NZ_BMDY01000013.1"/>
</dbReference>
<sequence>MNHILKVSLIASLSAGLIACGSDDSPSLNTAKVSFSIADAPVDSAQEVNVSYSSITLQRPDEADIELLIEDENGEPISINLLDYQNGDSLLVLSDAELPIGEYSELIINTYQCPQNQNGSTEFCNVVDEVGATLPLKTPSNKLRLGSFTVTSEGTQAYTIDFNLRKSLVSTANGTSFNLKPHGVTIIDNTAVGSLSGTVDPSLFSAGECAADTGNVVYLYNAPIGETEVLGDEFDPEIDTDVPAEVVAPYASKMVQQDSETNDYVYSFSYLPAGDYLVAFSCSAVDDDPEIYNEISIADPQAQQATVSLEAGVNAEYNFVEAVEEAEAI</sequence>
<proteinExistence type="predicted"/>
<dbReference type="Pfam" id="PF14321">
    <property type="entry name" value="DUF4382"/>
    <property type="match status" value="1"/>
</dbReference>
<accession>A0ABQ1I3X1</accession>
<keyword evidence="3" id="KW-1185">Reference proteome</keyword>
<organism evidence="2 3">
    <name type="scientific">Agarivorans gilvus</name>
    <dbReference type="NCBI Taxonomy" id="680279"/>
    <lineage>
        <taxon>Bacteria</taxon>
        <taxon>Pseudomonadati</taxon>
        <taxon>Pseudomonadota</taxon>
        <taxon>Gammaproteobacteria</taxon>
        <taxon>Alteromonadales</taxon>
        <taxon>Alteromonadaceae</taxon>
        <taxon>Agarivorans</taxon>
    </lineage>
</organism>
<protein>
    <recommendedName>
        <fullName evidence="1">DUF4382 domain-containing protein</fullName>
    </recommendedName>
</protein>
<feature type="domain" description="DUF4382" evidence="1">
    <location>
        <begin position="30"/>
        <end position="181"/>
    </location>
</feature>
<evidence type="ECO:0000313" key="3">
    <source>
        <dbReference type="Proteomes" id="UP000651977"/>
    </source>
</evidence>